<feature type="compositionally biased region" description="Polar residues" evidence="1">
    <location>
        <begin position="224"/>
        <end position="246"/>
    </location>
</feature>
<name>A0AAD5T5R5_9FUNG</name>
<dbReference type="GO" id="GO:0019005">
    <property type="term" value="C:SCF ubiquitin ligase complex"/>
    <property type="evidence" value="ECO:0007669"/>
    <property type="project" value="TreeGrafter"/>
</dbReference>
<dbReference type="Proteomes" id="UP001211907">
    <property type="component" value="Unassembled WGS sequence"/>
</dbReference>
<dbReference type="InterPro" id="IPR057207">
    <property type="entry name" value="FBXL15_LRR"/>
</dbReference>
<feature type="region of interest" description="Disordered" evidence="1">
    <location>
        <begin position="224"/>
        <end position="250"/>
    </location>
</feature>
<dbReference type="InterPro" id="IPR032675">
    <property type="entry name" value="LRR_dom_sf"/>
</dbReference>
<gene>
    <name evidence="3" type="ORF">HK100_005901</name>
</gene>
<dbReference type="EMBL" id="JADGJH010000274">
    <property type="protein sequence ID" value="KAJ3131899.1"/>
    <property type="molecule type" value="Genomic_DNA"/>
</dbReference>
<keyword evidence="4" id="KW-1185">Reference proteome</keyword>
<dbReference type="PANTHER" id="PTHR13318:SF95">
    <property type="entry name" value="F-BOX PROTEIN YLR352W"/>
    <property type="match status" value="1"/>
</dbReference>
<reference evidence="3" key="1">
    <citation type="submission" date="2020-05" db="EMBL/GenBank/DDBJ databases">
        <title>Phylogenomic resolution of chytrid fungi.</title>
        <authorList>
            <person name="Stajich J.E."/>
            <person name="Amses K."/>
            <person name="Simmons R."/>
            <person name="Seto K."/>
            <person name="Myers J."/>
            <person name="Bonds A."/>
            <person name="Quandt C.A."/>
            <person name="Barry K."/>
            <person name="Liu P."/>
            <person name="Grigoriev I."/>
            <person name="Longcore J.E."/>
            <person name="James T.Y."/>
        </authorList>
    </citation>
    <scope>NUCLEOTIDE SEQUENCE</scope>
    <source>
        <strain evidence="3">JEL0513</strain>
    </source>
</reference>
<dbReference type="InterPro" id="IPR006553">
    <property type="entry name" value="Leu-rich_rpt_Cys-con_subtyp"/>
</dbReference>
<dbReference type="Pfam" id="PF25372">
    <property type="entry name" value="DUF7885"/>
    <property type="match status" value="1"/>
</dbReference>
<dbReference type="Gene3D" id="3.80.10.10">
    <property type="entry name" value="Ribonuclease Inhibitor"/>
    <property type="match status" value="2"/>
</dbReference>
<proteinExistence type="predicted"/>
<protein>
    <recommendedName>
        <fullName evidence="2">F-box/LRR-repeat protein 15-like leucin rich repeat domain-containing protein</fullName>
    </recommendedName>
</protein>
<evidence type="ECO:0000313" key="4">
    <source>
        <dbReference type="Proteomes" id="UP001211907"/>
    </source>
</evidence>
<accession>A0AAD5T5R5</accession>
<evidence type="ECO:0000259" key="2">
    <source>
        <dbReference type="Pfam" id="PF25372"/>
    </source>
</evidence>
<dbReference type="SUPFAM" id="SSF52047">
    <property type="entry name" value="RNI-like"/>
    <property type="match status" value="1"/>
</dbReference>
<comment type="caution">
    <text evidence="3">The sequence shown here is derived from an EMBL/GenBank/DDBJ whole genome shotgun (WGS) entry which is preliminary data.</text>
</comment>
<evidence type="ECO:0000313" key="3">
    <source>
        <dbReference type="EMBL" id="KAJ3131899.1"/>
    </source>
</evidence>
<dbReference type="GO" id="GO:0031146">
    <property type="term" value="P:SCF-dependent proteasomal ubiquitin-dependent protein catabolic process"/>
    <property type="evidence" value="ECO:0007669"/>
    <property type="project" value="TreeGrafter"/>
</dbReference>
<dbReference type="PANTHER" id="PTHR13318">
    <property type="entry name" value="PARTNER OF PAIRED, ISOFORM B-RELATED"/>
    <property type="match status" value="1"/>
</dbReference>
<dbReference type="SMART" id="SM00367">
    <property type="entry name" value="LRR_CC"/>
    <property type="match status" value="7"/>
</dbReference>
<organism evidence="3 4">
    <name type="scientific">Physocladia obscura</name>
    <dbReference type="NCBI Taxonomy" id="109957"/>
    <lineage>
        <taxon>Eukaryota</taxon>
        <taxon>Fungi</taxon>
        <taxon>Fungi incertae sedis</taxon>
        <taxon>Chytridiomycota</taxon>
        <taxon>Chytridiomycota incertae sedis</taxon>
        <taxon>Chytridiomycetes</taxon>
        <taxon>Chytridiales</taxon>
        <taxon>Chytriomycetaceae</taxon>
        <taxon>Physocladia</taxon>
    </lineage>
</organism>
<feature type="domain" description="F-box/LRR-repeat protein 15-like leucin rich repeat" evidence="2">
    <location>
        <begin position="266"/>
        <end position="349"/>
    </location>
</feature>
<dbReference type="AlphaFoldDB" id="A0AAD5T5R5"/>
<sequence>MQILLIVVDLLPLDTRVSLIKTSRYLRQISSDPSFWIKIILIRDFSRANGFVSQLYSRANPAVREKLVQSIVETETSTESLVKIRQVHCMKEILDVLMSIIIPTAGPVSIKEINVSGLGKLFSDAHLMQIARWCPHLETCNISGTSVTENGIQYLFGNAINYQISLDSLRDGVSRSGKPSNRIAFTGNTPIPPPLPPSNFTYSIFTATDNEFSVREFIENSCSPNSTFSTTELRTSNGQQSKSTTSAKPIHATTTAATTVDTARCAKLTNLILSGTRPVSDKTVACIAHSAAAKTLTTLDLTSYTSSSRISDTAITILARTCTVLQTLLLSGCSQITDASLLAIGGLQLQQTPLLQHKHGPKVTPHDAPLLLLRRLEISGCFQVTDFGVAAVLGACVALEALDVGYCWRITDAAFTETRDVELLDPRMVFWQGRHRIAASGVGGRGKLAYVSVKFCYLVTDVGVGALVEAMSWGRDGQVGVFGEIDVTSCQRVSRDRWPNGVLVWEKDDELF</sequence>
<evidence type="ECO:0000256" key="1">
    <source>
        <dbReference type="SAM" id="MobiDB-lite"/>
    </source>
</evidence>